<dbReference type="EMBL" id="GBXM01057947">
    <property type="protein sequence ID" value="JAH50630.1"/>
    <property type="molecule type" value="Transcribed_RNA"/>
</dbReference>
<sequence length="24" mass="2660">MIFKLIILNSDTSIIAMGMIYSKG</sequence>
<accession>A0A0E9TCJ8</accession>
<organism evidence="1">
    <name type="scientific">Anguilla anguilla</name>
    <name type="common">European freshwater eel</name>
    <name type="synonym">Muraena anguilla</name>
    <dbReference type="NCBI Taxonomy" id="7936"/>
    <lineage>
        <taxon>Eukaryota</taxon>
        <taxon>Metazoa</taxon>
        <taxon>Chordata</taxon>
        <taxon>Craniata</taxon>
        <taxon>Vertebrata</taxon>
        <taxon>Euteleostomi</taxon>
        <taxon>Actinopterygii</taxon>
        <taxon>Neopterygii</taxon>
        <taxon>Teleostei</taxon>
        <taxon>Anguilliformes</taxon>
        <taxon>Anguillidae</taxon>
        <taxon>Anguilla</taxon>
    </lineage>
</organism>
<protein>
    <submittedName>
        <fullName evidence="1">Uncharacterized protein</fullName>
    </submittedName>
</protein>
<proteinExistence type="predicted"/>
<evidence type="ECO:0000313" key="1">
    <source>
        <dbReference type="EMBL" id="JAH50630.1"/>
    </source>
</evidence>
<dbReference type="AlphaFoldDB" id="A0A0E9TCJ8"/>
<reference evidence="1" key="1">
    <citation type="submission" date="2014-11" db="EMBL/GenBank/DDBJ databases">
        <authorList>
            <person name="Amaro Gonzalez C."/>
        </authorList>
    </citation>
    <scope>NUCLEOTIDE SEQUENCE</scope>
</reference>
<name>A0A0E9TCJ8_ANGAN</name>
<reference evidence="1" key="2">
    <citation type="journal article" date="2015" name="Fish Shellfish Immunol.">
        <title>Early steps in the European eel (Anguilla anguilla)-Vibrio vulnificus interaction in the gills: Role of the RtxA13 toxin.</title>
        <authorList>
            <person name="Callol A."/>
            <person name="Pajuelo D."/>
            <person name="Ebbesson L."/>
            <person name="Teles M."/>
            <person name="MacKenzie S."/>
            <person name="Amaro C."/>
        </authorList>
    </citation>
    <scope>NUCLEOTIDE SEQUENCE</scope>
</reference>